<dbReference type="GO" id="GO:0008270">
    <property type="term" value="F:zinc ion binding"/>
    <property type="evidence" value="ECO:0007669"/>
    <property type="project" value="UniProtKB-KW"/>
</dbReference>
<dbReference type="PROSITE" id="PS50157">
    <property type="entry name" value="ZINC_FINGER_C2H2_2"/>
    <property type="match status" value="2"/>
</dbReference>
<dbReference type="AlphaFoldDB" id="A0AAD5VM32"/>
<dbReference type="Pfam" id="PF00096">
    <property type="entry name" value="zf-C2H2"/>
    <property type="match status" value="2"/>
</dbReference>
<dbReference type="PANTHER" id="PTHR46179">
    <property type="entry name" value="ZINC FINGER PROTEIN"/>
    <property type="match status" value="1"/>
</dbReference>
<feature type="compositionally biased region" description="Polar residues" evidence="9">
    <location>
        <begin position="195"/>
        <end position="204"/>
    </location>
</feature>
<feature type="region of interest" description="Disordered" evidence="9">
    <location>
        <begin position="397"/>
        <end position="575"/>
    </location>
</feature>
<feature type="domain" description="C2H2-type" evidence="10">
    <location>
        <begin position="663"/>
        <end position="692"/>
    </location>
</feature>
<keyword evidence="3 8" id="KW-0863">Zinc-finger</keyword>
<feature type="compositionally biased region" description="Polar residues" evidence="9">
    <location>
        <begin position="397"/>
        <end position="407"/>
    </location>
</feature>
<feature type="region of interest" description="Disordered" evidence="9">
    <location>
        <begin position="287"/>
        <end position="331"/>
    </location>
</feature>
<dbReference type="InterPro" id="IPR051061">
    <property type="entry name" value="Zinc_finger_trans_reg"/>
</dbReference>
<evidence type="ECO:0000256" key="2">
    <source>
        <dbReference type="ARBA" id="ARBA00022723"/>
    </source>
</evidence>
<feature type="compositionally biased region" description="Polar residues" evidence="9">
    <location>
        <begin position="357"/>
        <end position="367"/>
    </location>
</feature>
<feature type="region of interest" description="Disordered" evidence="9">
    <location>
        <begin position="128"/>
        <end position="177"/>
    </location>
</feature>
<feature type="compositionally biased region" description="Pro residues" evidence="9">
    <location>
        <begin position="208"/>
        <end position="217"/>
    </location>
</feature>
<evidence type="ECO:0000313" key="12">
    <source>
        <dbReference type="Proteomes" id="UP001213000"/>
    </source>
</evidence>
<dbReference type="PANTHER" id="PTHR46179:SF13">
    <property type="entry name" value="C2H2-TYPE DOMAIN-CONTAINING PROTEIN"/>
    <property type="match status" value="1"/>
</dbReference>
<feature type="compositionally biased region" description="Low complexity" evidence="9">
    <location>
        <begin position="133"/>
        <end position="150"/>
    </location>
</feature>
<evidence type="ECO:0000313" key="11">
    <source>
        <dbReference type="EMBL" id="KAJ3563819.1"/>
    </source>
</evidence>
<dbReference type="Gene3D" id="3.30.160.60">
    <property type="entry name" value="Classic Zinc Finger"/>
    <property type="match status" value="2"/>
</dbReference>
<dbReference type="FunFam" id="3.30.160.60:FF:000065">
    <property type="entry name" value="B-cell CLL/lymphoma 6, member B"/>
    <property type="match status" value="1"/>
</dbReference>
<name>A0AAD5VM32_9AGAR</name>
<evidence type="ECO:0000256" key="4">
    <source>
        <dbReference type="ARBA" id="ARBA00022833"/>
    </source>
</evidence>
<feature type="region of interest" description="Disordered" evidence="9">
    <location>
        <begin position="343"/>
        <end position="367"/>
    </location>
</feature>
<feature type="region of interest" description="Disordered" evidence="9">
    <location>
        <begin position="193"/>
        <end position="269"/>
    </location>
</feature>
<keyword evidence="6" id="KW-0804">Transcription</keyword>
<gene>
    <name evidence="11" type="ORF">NP233_g8691</name>
</gene>
<feature type="region of interest" description="Disordered" evidence="9">
    <location>
        <begin position="1"/>
        <end position="34"/>
    </location>
</feature>
<evidence type="ECO:0000259" key="10">
    <source>
        <dbReference type="PROSITE" id="PS50157"/>
    </source>
</evidence>
<evidence type="ECO:0000256" key="5">
    <source>
        <dbReference type="ARBA" id="ARBA00023015"/>
    </source>
</evidence>
<dbReference type="PROSITE" id="PS00028">
    <property type="entry name" value="ZINC_FINGER_C2H2_1"/>
    <property type="match status" value="1"/>
</dbReference>
<keyword evidence="2" id="KW-0479">Metal-binding</keyword>
<dbReference type="Proteomes" id="UP001213000">
    <property type="component" value="Unassembled WGS sequence"/>
</dbReference>
<feature type="compositionally biased region" description="Low complexity" evidence="9">
    <location>
        <begin position="161"/>
        <end position="177"/>
    </location>
</feature>
<organism evidence="11 12">
    <name type="scientific">Leucocoprinus birnbaumii</name>
    <dbReference type="NCBI Taxonomy" id="56174"/>
    <lineage>
        <taxon>Eukaryota</taxon>
        <taxon>Fungi</taxon>
        <taxon>Dikarya</taxon>
        <taxon>Basidiomycota</taxon>
        <taxon>Agaricomycotina</taxon>
        <taxon>Agaricomycetes</taxon>
        <taxon>Agaricomycetidae</taxon>
        <taxon>Agaricales</taxon>
        <taxon>Agaricineae</taxon>
        <taxon>Agaricaceae</taxon>
        <taxon>Leucocoprinus</taxon>
    </lineage>
</organism>
<dbReference type="InterPro" id="IPR036236">
    <property type="entry name" value="Znf_C2H2_sf"/>
</dbReference>
<protein>
    <recommendedName>
        <fullName evidence="10">C2H2-type domain-containing protein</fullName>
    </recommendedName>
</protein>
<feature type="compositionally biased region" description="Polar residues" evidence="9">
    <location>
        <begin position="1"/>
        <end position="12"/>
    </location>
</feature>
<dbReference type="SUPFAM" id="SSF57667">
    <property type="entry name" value="beta-beta-alpha zinc fingers"/>
    <property type="match status" value="2"/>
</dbReference>
<keyword evidence="12" id="KW-1185">Reference proteome</keyword>
<comment type="subcellular location">
    <subcellularLocation>
        <location evidence="1">Nucleus</location>
    </subcellularLocation>
</comment>
<sequence>MDLSNPNETSPYINDVDVVPPSPPSGQRDLDFNQSPYLQDYNQDFGLGNSLGSPSFHDGSYYSPYSNHSELSFGGEHDVSLNVFDSDIGLGLRTEYDPNDFDAPQSSSLLIYQDNDFMPQYSTLTASKTDLRNSNSPYDYSSPSSNASGNEDQTADKRSRASSVSSNHANNNAYNASPRLDVAQSFEAMTFHSPGLTTNQLPSVSHSPAPPSQPLSPPRLVMPDDQGGDNQGPPKINAPGGDDGMGGPSFNIVPATPIGGGSSAANPSLFQGTLETLPQGSALDLQGQQWSTVGQQSATATNQSSNTVPKQEFTFPPQGALLGNSASTSGQVVDDSAIGASNFLFAHGPPRTRSKSENSPEQPTWDQSYLEQQRRLGALGGTAVVDDQTVNMNDVLPGTQQQPQLNPGFTFGAKPPTNFLSPDLNPIRRVKSDGVARPMHRQSRSEDIRGTGLAPPQPGHQHSQSSSGQFLFPPPAGQVGGFLSPNQQPFYGGSTGSPDGPLPSISAGRSGSPVRPIVSSPGHIRRASSGTRSERGAEAWSGGAALGPQHRVSPYPSPHASPRPRVNDLPSYDDYSGSNMGGGAGLLGVDGFAYAQQQQGYNTGYDMTGTYTPSSTGASAYHTPGQSPSPAPLTIEPSVPKPTVTTGRTANASHKRRKQDASFICPIPGCGSTFTRSFNLKGHIRSHKEEKPFVCHWPGCGKGPYHCDGCGKQFARMDALNRHLRSEGGADCQKLLKANGKIDPDSDTVKSEKMEGVKSAAVAL</sequence>
<evidence type="ECO:0000256" key="6">
    <source>
        <dbReference type="ARBA" id="ARBA00023163"/>
    </source>
</evidence>
<feature type="compositionally biased region" description="Polar residues" evidence="9">
    <location>
        <begin position="287"/>
        <end position="309"/>
    </location>
</feature>
<proteinExistence type="predicted"/>
<accession>A0AAD5VM32</accession>
<evidence type="ECO:0000256" key="7">
    <source>
        <dbReference type="ARBA" id="ARBA00023242"/>
    </source>
</evidence>
<feature type="domain" description="C2H2-type" evidence="10">
    <location>
        <begin position="705"/>
        <end position="732"/>
    </location>
</feature>
<dbReference type="EMBL" id="JANIEX010000719">
    <property type="protein sequence ID" value="KAJ3563819.1"/>
    <property type="molecule type" value="Genomic_DNA"/>
</dbReference>
<feature type="compositionally biased region" description="Polar residues" evidence="9">
    <location>
        <begin position="616"/>
        <end position="628"/>
    </location>
</feature>
<evidence type="ECO:0000256" key="3">
    <source>
        <dbReference type="ARBA" id="ARBA00022771"/>
    </source>
</evidence>
<keyword evidence="7" id="KW-0539">Nucleus</keyword>
<reference evidence="11" key="1">
    <citation type="submission" date="2022-07" db="EMBL/GenBank/DDBJ databases">
        <title>Genome Sequence of Leucocoprinus birnbaumii.</title>
        <authorList>
            <person name="Buettner E."/>
        </authorList>
    </citation>
    <scope>NUCLEOTIDE SEQUENCE</scope>
    <source>
        <strain evidence="11">VT141</strain>
    </source>
</reference>
<dbReference type="InterPro" id="IPR013087">
    <property type="entry name" value="Znf_C2H2_type"/>
</dbReference>
<evidence type="ECO:0000256" key="8">
    <source>
        <dbReference type="PROSITE-ProRule" id="PRU00042"/>
    </source>
</evidence>
<comment type="caution">
    <text evidence="11">The sequence shown here is derived from an EMBL/GenBank/DDBJ whole genome shotgun (WGS) entry which is preliminary data.</text>
</comment>
<keyword evidence="4" id="KW-0862">Zinc</keyword>
<feature type="region of interest" description="Disordered" evidence="9">
    <location>
        <begin position="616"/>
        <end position="658"/>
    </location>
</feature>
<dbReference type="GO" id="GO:0006357">
    <property type="term" value="P:regulation of transcription by RNA polymerase II"/>
    <property type="evidence" value="ECO:0007669"/>
    <property type="project" value="TreeGrafter"/>
</dbReference>
<keyword evidence="5" id="KW-0805">Transcription regulation</keyword>
<dbReference type="GO" id="GO:0005634">
    <property type="term" value="C:nucleus"/>
    <property type="evidence" value="ECO:0007669"/>
    <property type="project" value="UniProtKB-SubCell"/>
</dbReference>
<feature type="compositionally biased region" description="Polar residues" evidence="9">
    <location>
        <begin position="643"/>
        <end position="652"/>
    </location>
</feature>
<dbReference type="SMART" id="SM00355">
    <property type="entry name" value="ZnF_C2H2"/>
    <property type="match status" value="2"/>
</dbReference>
<evidence type="ECO:0000256" key="1">
    <source>
        <dbReference type="ARBA" id="ARBA00004123"/>
    </source>
</evidence>
<evidence type="ECO:0000256" key="9">
    <source>
        <dbReference type="SAM" id="MobiDB-lite"/>
    </source>
</evidence>
<feature type="compositionally biased region" description="Low complexity" evidence="9">
    <location>
        <begin position="459"/>
        <end position="469"/>
    </location>
</feature>